<dbReference type="PANTHER" id="PTHR45939">
    <property type="entry name" value="PEROXISOMAL MEMBRANE PROTEIN PMP34-RELATED"/>
    <property type="match status" value="1"/>
</dbReference>
<name>A0A0V1PRR2_9ASCO</name>
<gene>
    <name evidence="13" type="ORF">AC631_05382</name>
</gene>
<evidence type="ECO:0000256" key="1">
    <source>
        <dbReference type="ARBA" id="ARBA00002238"/>
    </source>
</evidence>
<dbReference type="Pfam" id="PF00153">
    <property type="entry name" value="Mito_carr"/>
    <property type="match status" value="3"/>
</dbReference>
<evidence type="ECO:0000256" key="9">
    <source>
        <dbReference type="ARBA" id="ARBA00023136"/>
    </source>
</evidence>
<evidence type="ECO:0000256" key="10">
    <source>
        <dbReference type="PROSITE-ProRule" id="PRU00282"/>
    </source>
</evidence>
<evidence type="ECO:0000256" key="12">
    <source>
        <dbReference type="SAM" id="MobiDB-lite"/>
    </source>
</evidence>
<dbReference type="GO" id="GO:0015217">
    <property type="term" value="F:ADP transmembrane transporter activity"/>
    <property type="evidence" value="ECO:0007669"/>
    <property type="project" value="TreeGrafter"/>
</dbReference>
<dbReference type="SUPFAM" id="SSF103506">
    <property type="entry name" value="Mitochondrial carrier"/>
    <property type="match status" value="1"/>
</dbReference>
<evidence type="ECO:0000256" key="3">
    <source>
        <dbReference type="ARBA" id="ARBA00006375"/>
    </source>
</evidence>
<comment type="similarity">
    <text evidence="3 11">Belongs to the mitochondrial carrier (TC 2.A.29) family.</text>
</comment>
<keyword evidence="14" id="KW-1185">Reference proteome</keyword>
<keyword evidence="6 10" id="KW-0812">Transmembrane</keyword>
<feature type="region of interest" description="Disordered" evidence="12">
    <location>
        <begin position="40"/>
        <end position="62"/>
    </location>
</feature>
<feature type="repeat" description="Solcar" evidence="10">
    <location>
        <begin position="218"/>
        <end position="324"/>
    </location>
</feature>
<sequence length="340" mass="38237">MSLSPLEKAASGALASAFANSLVYPLDLSKTLIQTQVKKHDKGGSDSDLSTPEDSQTLKKTKNGDLKYKNTLDVLRKIYAKKGILGWYHGLASSILGTAAQNFSYFYWYTIVKRVYANLYKHIPNHKPTTATELFLGALAACISQLFTMPIGVITTQQQTDKTHKNLYELCKEVLEQDGITGLWRGLRVSMVLCINPSITYGSYERLKQILYNNKEFLGPLESFSIGVLAKSMATIVTQPLIVSKAMLQKKSHKKESVPGDKEVYGDEEEEEEDIKFDAFTHALAHLWKTEKFKGLYKGIAPQLLKGVFVQGLLFMFKDQIDLFFLFLLKLIKTKKAISR</sequence>
<dbReference type="Proteomes" id="UP000054251">
    <property type="component" value="Unassembled WGS sequence"/>
</dbReference>
<reference evidence="13 14" key="1">
    <citation type="submission" date="2015-11" db="EMBL/GenBank/DDBJ databases">
        <title>The genome of Debaryomyces fabryi.</title>
        <authorList>
            <person name="Tafer H."/>
            <person name="Lopandic K."/>
        </authorList>
    </citation>
    <scope>NUCLEOTIDE SEQUENCE [LARGE SCALE GENOMIC DNA]</scope>
    <source>
        <strain evidence="13 14">CBS 789</strain>
    </source>
</reference>
<keyword evidence="8" id="KW-1133">Transmembrane helix</keyword>
<dbReference type="AlphaFoldDB" id="A0A0V1PRR2"/>
<dbReference type="InterPro" id="IPR023395">
    <property type="entry name" value="MCP_dom_sf"/>
</dbReference>
<dbReference type="EMBL" id="LMYN01000201">
    <property type="protein sequence ID" value="KRZ98852.1"/>
    <property type="molecule type" value="Genomic_DNA"/>
</dbReference>
<proteinExistence type="inferred from homology"/>
<dbReference type="Gene3D" id="1.50.40.10">
    <property type="entry name" value="Mitochondrial carrier domain"/>
    <property type="match status" value="1"/>
</dbReference>
<dbReference type="RefSeq" id="XP_015464955.1">
    <property type="nucleotide sequence ID" value="XM_015614211.1"/>
</dbReference>
<dbReference type="GO" id="GO:0016020">
    <property type="term" value="C:membrane"/>
    <property type="evidence" value="ECO:0007669"/>
    <property type="project" value="UniProtKB-SubCell"/>
</dbReference>
<protein>
    <recommendedName>
        <fullName evidence="4">Mitochondrial thiamine pyrophosphate carrier 1</fullName>
    </recommendedName>
</protein>
<feature type="repeat" description="Solcar" evidence="10">
    <location>
        <begin position="128"/>
        <end position="210"/>
    </location>
</feature>
<evidence type="ECO:0000256" key="11">
    <source>
        <dbReference type="RuleBase" id="RU000488"/>
    </source>
</evidence>
<evidence type="ECO:0000256" key="8">
    <source>
        <dbReference type="ARBA" id="ARBA00022989"/>
    </source>
</evidence>
<keyword evidence="7" id="KW-0677">Repeat</keyword>
<evidence type="ECO:0000256" key="4">
    <source>
        <dbReference type="ARBA" id="ARBA00021935"/>
    </source>
</evidence>
<dbReference type="PANTHER" id="PTHR45939:SF1">
    <property type="entry name" value="MITOCHONDRIAL THIAMINE PYROPHOSPHATE CARRIER 1-RELATED"/>
    <property type="match status" value="1"/>
</dbReference>
<evidence type="ECO:0000256" key="7">
    <source>
        <dbReference type="ARBA" id="ARBA00022737"/>
    </source>
</evidence>
<dbReference type="OrthoDB" id="446044at2759"/>
<dbReference type="GeneID" id="26842391"/>
<keyword evidence="5 11" id="KW-0813">Transport</keyword>
<dbReference type="InterPro" id="IPR018108">
    <property type="entry name" value="MCP_transmembrane"/>
</dbReference>
<evidence type="ECO:0000256" key="2">
    <source>
        <dbReference type="ARBA" id="ARBA00004141"/>
    </source>
</evidence>
<evidence type="ECO:0000256" key="5">
    <source>
        <dbReference type="ARBA" id="ARBA00022448"/>
    </source>
</evidence>
<comment type="caution">
    <text evidence="13">The sequence shown here is derived from an EMBL/GenBank/DDBJ whole genome shotgun (WGS) entry which is preliminary data.</text>
</comment>
<organism evidence="13 14">
    <name type="scientific">Debaryomyces fabryi</name>
    <dbReference type="NCBI Taxonomy" id="58627"/>
    <lineage>
        <taxon>Eukaryota</taxon>
        <taxon>Fungi</taxon>
        <taxon>Dikarya</taxon>
        <taxon>Ascomycota</taxon>
        <taxon>Saccharomycotina</taxon>
        <taxon>Pichiomycetes</taxon>
        <taxon>Debaryomycetaceae</taxon>
        <taxon>Debaryomyces</taxon>
    </lineage>
</organism>
<dbReference type="InterPro" id="IPR052217">
    <property type="entry name" value="Mito/Peroxisomal_Carrier"/>
</dbReference>
<comment type="subcellular location">
    <subcellularLocation>
        <location evidence="2">Membrane</location>
        <topology evidence="2">Multi-pass membrane protein</topology>
    </subcellularLocation>
</comment>
<comment type="function">
    <text evidence="1">Mitochondrial transporter that mediates uptake of thiamine pyrophosphate (ThPP) into mitochondria.</text>
</comment>
<accession>A0A0V1PRR2</accession>
<evidence type="ECO:0000313" key="14">
    <source>
        <dbReference type="Proteomes" id="UP000054251"/>
    </source>
</evidence>
<feature type="repeat" description="Solcar" evidence="10">
    <location>
        <begin position="3"/>
        <end position="115"/>
    </location>
</feature>
<evidence type="ECO:0000256" key="6">
    <source>
        <dbReference type="ARBA" id="ARBA00022692"/>
    </source>
</evidence>
<evidence type="ECO:0000313" key="13">
    <source>
        <dbReference type="EMBL" id="KRZ98852.1"/>
    </source>
</evidence>
<keyword evidence="9 10" id="KW-0472">Membrane</keyword>
<dbReference type="PROSITE" id="PS50920">
    <property type="entry name" value="SOLCAR"/>
    <property type="match status" value="3"/>
</dbReference>